<proteinExistence type="predicted"/>
<dbReference type="EMBL" id="AHKH01000026">
    <property type="protein sequence ID" value="EHQ62028.1"/>
    <property type="molecule type" value="Genomic_DNA"/>
</dbReference>
<dbReference type="RefSeq" id="WP_006676931.1">
    <property type="nucleotide sequence ID" value="NZ_AHKH01000026.1"/>
</dbReference>
<dbReference type="OrthoDB" id="1918885at2"/>
<dbReference type="STRING" id="1131935.PDENDC454_12155"/>
<accession>H3SFX6</accession>
<sequence length="177" mass="20649">MVSKTPKQSQHEVSKQEQLVLLLKKAGWHEDRHVDISGFELRCQAEGVELFDSAKHFLQEFSGLDSMVYFKYIHDWPDSRFSDSWYDYTFDFLPDELDEIANSHDYQAILAFAQEDCFCLGESGYYYPAVAAIGRSGKLYFKHDYEDMVHVFDSLLHSMEHELKHLDLVTASLYEKA</sequence>
<dbReference type="AlphaFoldDB" id="H3SFX6"/>
<name>H3SFX6_9BACL</name>
<evidence type="ECO:0000313" key="2">
    <source>
        <dbReference type="Proteomes" id="UP000003900"/>
    </source>
</evidence>
<gene>
    <name evidence="1" type="ORF">PDENDC454_12155</name>
</gene>
<dbReference type="PATRIC" id="fig|1131935.3.peg.2507"/>
<evidence type="ECO:0000313" key="1">
    <source>
        <dbReference type="EMBL" id="EHQ62028.1"/>
    </source>
</evidence>
<dbReference type="Pfam" id="PF14433">
    <property type="entry name" value="SUKH-3"/>
    <property type="match status" value="1"/>
</dbReference>
<dbReference type="InterPro" id="IPR025850">
    <property type="entry name" value="SUKH-3"/>
</dbReference>
<dbReference type="Proteomes" id="UP000003900">
    <property type="component" value="Unassembled WGS sequence"/>
</dbReference>
<protein>
    <submittedName>
        <fullName evidence="1">Uncharacterized protein</fullName>
    </submittedName>
</protein>
<reference evidence="1 2" key="1">
    <citation type="journal article" date="2012" name="J. Bacteriol.">
        <title>Genome Sequence of the Pattern-Forming Social Bacterium Paenibacillus dendritiformis C454 Chiral Morphotype.</title>
        <authorList>
            <person name="Sirota-Madi A."/>
            <person name="Olender T."/>
            <person name="Helman Y."/>
            <person name="Brainis I."/>
            <person name="Finkelshtein A."/>
            <person name="Roth D."/>
            <person name="Hagai E."/>
            <person name="Leshkowitz D."/>
            <person name="Brodsky L."/>
            <person name="Galatenko V."/>
            <person name="Nikolaev V."/>
            <person name="Gutnick D.L."/>
            <person name="Lancet D."/>
            <person name="Ben-Jacob E."/>
        </authorList>
    </citation>
    <scope>NUCLEOTIDE SEQUENCE [LARGE SCALE GENOMIC DNA]</scope>
    <source>
        <strain evidence="1 2">C454</strain>
    </source>
</reference>
<organism evidence="1 2">
    <name type="scientific">Paenibacillus dendritiformis C454</name>
    <dbReference type="NCBI Taxonomy" id="1131935"/>
    <lineage>
        <taxon>Bacteria</taxon>
        <taxon>Bacillati</taxon>
        <taxon>Bacillota</taxon>
        <taxon>Bacilli</taxon>
        <taxon>Bacillales</taxon>
        <taxon>Paenibacillaceae</taxon>
        <taxon>Paenibacillus</taxon>
    </lineage>
</organism>
<comment type="caution">
    <text evidence="1">The sequence shown here is derived from an EMBL/GenBank/DDBJ whole genome shotgun (WGS) entry which is preliminary data.</text>
</comment>
<keyword evidence="2" id="KW-1185">Reference proteome</keyword>